<dbReference type="HAMAP" id="MF_00453">
    <property type="entry name" value="PEPCK_ATP"/>
    <property type="match status" value="1"/>
</dbReference>
<evidence type="ECO:0000256" key="12">
    <source>
        <dbReference type="ARBA" id="ARBA00047371"/>
    </source>
</evidence>
<keyword evidence="10" id="KW-0464">Manganese</keyword>
<dbReference type="PANTHER" id="PTHR30031:SF0">
    <property type="entry name" value="PHOSPHOENOLPYRUVATE CARBOXYKINASE (ATP)"/>
    <property type="match status" value="1"/>
</dbReference>
<feature type="region of interest" description="Disordered" evidence="13">
    <location>
        <begin position="1"/>
        <end position="49"/>
    </location>
</feature>
<dbReference type="FunFam" id="3.40.449.10:FF:000001">
    <property type="entry name" value="Phosphoenolpyruvate carboxykinase (ATP)"/>
    <property type="match status" value="1"/>
</dbReference>
<dbReference type="GO" id="GO:0005829">
    <property type="term" value="C:cytosol"/>
    <property type="evidence" value="ECO:0007669"/>
    <property type="project" value="TreeGrafter"/>
</dbReference>
<keyword evidence="7" id="KW-0547">Nucleotide-binding</keyword>
<evidence type="ECO:0000256" key="4">
    <source>
        <dbReference type="ARBA" id="ARBA00022432"/>
    </source>
</evidence>
<evidence type="ECO:0000256" key="13">
    <source>
        <dbReference type="SAM" id="MobiDB-lite"/>
    </source>
</evidence>
<organism evidence="14 15">
    <name type="scientific">Phytophthora infestans</name>
    <name type="common">Potato late blight agent</name>
    <name type="synonym">Botrytis infestans</name>
    <dbReference type="NCBI Taxonomy" id="4787"/>
    <lineage>
        <taxon>Eukaryota</taxon>
        <taxon>Sar</taxon>
        <taxon>Stramenopiles</taxon>
        <taxon>Oomycota</taxon>
        <taxon>Peronosporomycetes</taxon>
        <taxon>Peronosporales</taxon>
        <taxon>Peronosporaceae</taxon>
        <taxon>Phytophthora</taxon>
    </lineage>
</organism>
<evidence type="ECO:0000256" key="5">
    <source>
        <dbReference type="ARBA" id="ARBA00022490"/>
    </source>
</evidence>
<evidence type="ECO:0000256" key="9">
    <source>
        <dbReference type="ARBA" id="ARBA00022840"/>
    </source>
</evidence>
<evidence type="ECO:0000313" key="14">
    <source>
        <dbReference type="EMBL" id="KAF4130175.1"/>
    </source>
</evidence>
<proteinExistence type="inferred from homology"/>
<dbReference type="GO" id="GO:0006094">
    <property type="term" value="P:gluconeogenesis"/>
    <property type="evidence" value="ECO:0007669"/>
    <property type="project" value="UniProtKB-KW"/>
</dbReference>
<evidence type="ECO:0000256" key="1">
    <source>
        <dbReference type="ARBA" id="ARBA00004742"/>
    </source>
</evidence>
<comment type="pathway">
    <text evidence="1">Carbohydrate biosynthesis; gluconeogenesis.</text>
</comment>
<keyword evidence="5" id="KW-0963">Cytoplasm</keyword>
<dbReference type="EC" id="4.1.1.49" evidence="3"/>
<evidence type="ECO:0000256" key="11">
    <source>
        <dbReference type="ARBA" id="ARBA00023239"/>
    </source>
</evidence>
<dbReference type="Proteomes" id="UP000704712">
    <property type="component" value="Unassembled WGS sequence"/>
</dbReference>
<keyword evidence="8" id="KW-0210">Decarboxylase</keyword>
<evidence type="ECO:0000256" key="3">
    <source>
        <dbReference type="ARBA" id="ARBA00012363"/>
    </source>
</evidence>
<dbReference type="GO" id="GO:0046872">
    <property type="term" value="F:metal ion binding"/>
    <property type="evidence" value="ECO:0007669"/>
    <property type="project" value="UniProtKB-KW"/>
</dbReference>
<dbReference type="Pfam" id="PF01293">
    <property type="entry name" value="PEPCK_ATP"/>
    <property type="match status" value="2"/>
</dbReference>
<reference evidence="14" key="1">
    <citation type="submission" date="2020-03" db="EMBL/GenBank/DDBJ databases">
        <title>Hybrid Assembly of Korean Phytophthora infestans isolates.</title>
        <authorList>
            <person name="Prokchorchik M."/>
            <person name="Lee Y."/>
            <person name="Seo J."/>
            <person name="Cho J.-H."/>
            <person name="Park Y.-E."/>
            <person name="Jang D.-C."/>
            <person name="Im J.-S."/>
            <person name="Choi J.-G."/>
            <person name="Park H.-J."/>
            <person name="Lee G.-B."/>
            <person name="Lee Y.-G."/>
            <person name="Hong S.-Y."/>
            <person name="Cho K."/>
            <person name="Sohn K.H."/>
        </authorList>
    </citation>
    <scope>NUCLEOTIDE SEQUENCE</scope>
    <source>
        <strain evidence="14">KR_2_A2</strain>
    </source>
</reference>
<protein>
    <recommendedName>
        <fullName evidence="3">phosphoenolpyruvate carboxykinase (ATP)</fullName>
        <ecNumber evidence="3">4.1.1.49</ecNumber>
    </recommendedName>
</protein>
<evidence type="ECO:0000313" key="15">
    <source>
        <dbReference type="Proteomes" id="UP000704712"/>
    </source>
</evidence>
<evidence type="ECO:0000256" key="2">
    <source>
        <dbReference type="ARBA" id="ARBA00006052"/>
    </source>
</evidence>
<dbReference type="InterPro" id="IPR001272">
    <property type="entry name" value="PEP_carboxykinase_ATP"/>
</dbReference>
<name>A0A8S9TML5_PHYIN</name>
<dbReference type="Gene3D" id="3.40.449.10">
    <property type="entry name" value="Phosphoenolpyruvate Carboxykinase, domain 1"/>
    <property type="match status" value="1"/>
</dbReference>
<dbReference type="InterPro" id="IPR013035">
    <property type="entry name" value="PEP_carboxykinase_C"/>
</dbReference>
<keyword evidence="4" id="KW-0312">Gluconeogenesis</keyword>
<evidence type="ECO:0000256" key="7">
    <source>
        <dbReference type="ARBA" id="ARBA00022741"/>
    </source>
</evidence>
<dbReference type="PANTHER" id="PTHR30031">
    <property type="entry name" value="PHOSPHOENOLPYRUVATE CARBOXYKINASE ATP"/>
    <property type="match status" value="1"/>
</dbReference>
<dbReference type="SUPFAM" id="SSF53795">
    <property type="entry name" value="PEP carboxykinase-like"/>
    <property type="match status" value="1"/>
</dbReference>
<dbReference type="EMBL" id="JAACNO010002868">
    <property type="protein sequence ID" value="KAF4130175.1"/>
    <property type="molecule type" value="Genomic_DNA"/>
</dbReference>
<dbReference type="GO" id="GO:0004612">
    <property type="term" value="F:phosphoenolpyruvate carboxykinase (ATP) activity"/>
    <property type="evidence" value="ECO:0007669"/>
    <property type="project" value="UniProtKB-EC"/>
</dbReference>
<evidence type="ECO:0000256" key="6">
    <source>
        <dbReference type="ARBA" id="ARBA00022723"/>
    </source>
</evidence>
<keyword evidence="9" id="KW-0067">ATP-binding</keyword>
<accession>A0A8S9TML5</accession>
<dbReference type="SUPFAM" id="SSF68923">
    <property type="entry name" value="PEP carboxykinase N-terminal domain"/>
    <property type="match status" value="1"/>
</dbReference>
<dbReference type="Gene3D" id="2.170.8.10">
    <property type="entry name" value="Phosphoenolpyruvate Carboxykinase, domain 2"/>
    <property type="match status" value="1"/>
</dbReference>
<keyword evidence="11" id="KW-0456">Lyase</keyword>
<gene>
    <name evidence="14" type="ORF">GN958_ATG20590</name>
</gene>
<comment type="similarity">
    <text evidence="2">Belongs to the phosphoenolpyruvate carboxykinase (ATP) family.</text>
</comment>
<comment type="catalytic activity">
    <reaction evidence="12">
        <text>oxaloacetate + ATP = phosphoenolpyruvate + ADP + CO2</text>
        <dbReference type="Rhea" id="RHEA:18617"/>
        <dbReference type="ChEBI" id="CHEBI:16452"/>
        <dbReference type="ChEBI" id="CHEBI:16526"/>
        <dbReference type="ChEBI" id="CHEBI:30616"/>
        <dbReference type="ChEBI" id="CHEBI:58702"/>
        <dbReference type="ChEBI" id="CHEBI:456216"/>
        <dbReference type="EC" id="4.1.1.49"/>
    </reaction>
</comment>
<dbReference type="InterPro" id="IPR008210">
    <property type="entry name" value="PEP_carboxykinase_N"/>
</dbReference>
<sequence>MNSFNTIRHSPIGSRERNPPPANYGDDVPGSPRRPNFPLRDGGEDDITSYQARQGPALPLRISFCASVQRLGAMKMAQSSPAFSSSFGLRTFASATAASLGIDKFGVTNAKTQVHRNLNYDKIAFVKNGTYTIDTSKFTGRSPKDKFIVDQAPSSKNIWWGDINQPVSPEVFDELYKTVSEHYGQAEMVYVFDGYAGANPASRKKVRFITELAWQHHFVTNMFLRPQTKEEITDFKPDFTIVNACKVTNKNYKKHGLNSEVFVAFNIEKDVAVIGGTWYGGEMKKRFFFMMNYWLPLDGIMAMHCSINKGKNGDTAIRRCRPTRTDTSSVTTSTAEMMKESLTLKLRKTINLSAENEPDIYNAIKRDALLENTYVDAEIKEPDFYNTSKTENGRVSYPIYHIPNHEPTSSGGHPSNIVLLTCDAYGVLPPTAKVAGTERGVTKPTATFSACFAAAFLPLHPTKYADLLQKKLQKHNTSVYLVNTGWTSGGYGVGKRMSIKDTRACIDAILDGSIKNSEFSEDPNFGFSVPKKLGEISENVLNPREAWSDKEAYDVTAKKLAGMFQENAKKYVSPGVTDYSKLGPRLKVSIGKAARGRCHTIKRRLVLLNHQK</sequence>
<dbReference type="AlphaFoldDB" id="A0A8S9TML5"/>
<comment type="caution">
    <text evidence="14">The sequence shown here is derived from an EMBL/GenBank/DDBJ whole genome shotgun (WGS) entry which is preliminary data.</text>
</comment>
<evidence type="ECO:0000256" key="10">
    <source>
        <dbReference type="ARBA" id="ARBA00023211"/>
    </source>
</evidence>
<keyword evidence="6" id="KW-0479">Metal-binding</keyword>
<evidence type="ECO:0000256" key="8">
    <source>
        <dbReference type="ARBA" id="ARBA00022793"/>
    </source>
</evidence>
<dbReference type="Gene3D" id="3.90.228.20">
    <property type="match status" value="1"/>
</dbReference>
<dbReference type="GO" id="GO:0005524">
    <property type="term" value="F:ATP binding"/>
    <property type="evidence" value="ECO:0007669"/>
    <property type="project" value="UniProtKB-KW"/>
</dbReference>